<dbReference type="Gene3D" id="3.30.420.10">
    <property type="entry name" value="Ribonuclease H-like superfamily/Ribonuclease H"/>
    <property type="match status" value="1"/>
</dbReference>
<dbReference type="InterPro" id="IPR048020">
    <property type="entry name" value="Transpos_IS3"/>
</dbReference>
<dbReference type="InterPro" id="IPR001584">
    <property type="entry name" value="Integrase_cat-core"/>
</dbReference>
<gene>
    <name evidence="3" type="ORF">DCW74_17790</name>
</gene>
<sequence>MKRSRFTEEQIIGVLKEHQAGLSARELCRKHGISDATFYKWRSKYGGMEVSDAKKLRALEAENSKLKKMLAEQMLDNSTLKEMLGKKLLKPGSKRKAVDWAMKEQNYSQRRACTLVGIDPRVYRYRSTRPDDSAVRKRLRELASERRRFGYRRLYILLKREGFHLNWKKLYRLYKEEWLTVRKRGGRKRALGTRAPMTVPQGPNQRWSLDFVSDTLVDGRKFRILCVIDDFSRECLATVVDNSLSGVRVARELDQIAEMRGLPNMLVSDNGTKLTSNAILKWQQNRQVEWHYIAPGKPMQNGFVESFNGRLRDECLNEHIFDTLRHARRLIAAWRSDYNHQRPHTSLGGLTPWEYANRSHEDQNLNRANL</sequence>
<dbReference type="InterPro" id="IPR025948">
    <property type="entry name" value="HTH-like_dom"/>
</dbReference>
<dbReference type="InterPro" id="IPR009057">
    <property type="entry name" value="Homeodomain-like_sf"/>
</dbReference>
<dbReference type="GO" id="GO:0015074">
    <property type="term" value="P:DNA integration"/>
    <property type="evidence" value="ECO:0007669"/>
    <property type="project" value="InterPro"/>
</dbReference>
<dbReference type="GO" id="GO:0004803">
    <property type="term" value="F:transposase activity"/>
    <property type="evidence" value="ECO:0007669"/>
    <property type="project" value="InterPro"/>
</dbReference>
<dbReference type="NCBIfam" id="NF033516">
    <property type="entry name" value="transpos_IS3"/>
    <property type="match status" value="1"/>
</dbReference>
<comment type="similarity">
    <text evidence="1">Belongs to the transposase 8 family.</text>
</comment>
<dbReference type="Proteomes" id="UP000263517">
    <property type="component" value="Unassembled WGS sequence"/>
</dbReference>
<dbReference type="Pfam" id="PF01527">
    <property type="entry name" value="HTH_Tnp_1"/>
    <property type="match status" value="1"/>
</dbReference>
<reference evidence="3 4" key="1">
    <citation type="journal article" date="2018" name="Nat. Biotechnol.">
        <title>A standardized bacterial taxonomy based on genome phylogeny substantially revises the tree of life.</title>
        <authorList>
            <person name="Parks D.H."/>
            <person name="Chuvochina M."/>
            <person name="Waite D.W."/>
            <person name="Rinke C."/>
            <person name="Skarshewski A."/>
            <person name="Chaumeil P.A."/>
            <person name="Hugenholtz P."/>
        </authorList>
    </citation>
    <scope>NUCLEOTIDE SEQUENCE [LARGE SCALE GENOMIC DNA]</scope>
    <source>
        <strain evidence="3">UBA11978</strain>
    </source>
</reference>
<evidence type="ECO:0000313" key="4">
    <source>
        <dbReference type="Proteomes" id="UP000263517"/>
    </source>
</evidence>
<dbReference type="PROSITE" id="PS50994">
    <property type="entry name" value="INTEGRASE"/>
    <property type="match status" value="1"/>
</dbReference>
<dbReference type="PANTHER" id="PTHR47515">
    <property type="entry name" value="LOW CALCIUM RESPONSE LOCUS PROTEIN T"/>
    <property type="match status" value="1"/>
</dbReference>
<dbReference type="AlphaFoldDB" id="A0A350P8F4"/>
<dbReference type="SUPFAM" id="SSF53098">
    <property type="entry name" value="Ribonuclease H-like"/>
    <property type="match status" value="1"/>
</dbReference>
<dbReference type="Pfam" id="PF13276">
    <property type="entry name" value="HTH_21"/>
    <property type="match status" value="1"/>
</dbReference>
<dbReference type="InterPro" id="IPR036397">
    <property type="entry name" value="RNaseH_sf"/>
</dbReference>
<dbReference type="InterPro" id="IPR002514">
    <property type="entry name" value="Transposase_8"/>
</dbReference>
<organism evidence="3 4">
    <name type="scientific">Alteromonas australica</name>
    <dbReference type="NCBI Taxonomy" id="589873"/>
    <lineage>
        <taxon>Bacteria</taxon>
        <taxon>Pseudomonadati</taxon>
        <taxon>Pseudomonadota</taxon>
        <taxon>Gammaproteobacteria</taxon>
        <taxon>Alteromonadales</taxon>
        <taxon>Alteromonadaceae</taxon>
        <taxon>Alteromonas/Salinimonas group</taxon>
        <taxon>Alteromonas</taxon>
    </lineage>
</organism>
<dbReference type="SUPFAM" id="SSF46689">
    <property type="entry name" value="Homeodomain-like"/>
    <property type="match status" value="1"/>
</dbReference>
<evidence type="ECO:0000313" key="3">
    <source>
        <dbReference type="EMBL" id="HAW77571.1"/>
    </source>
</evidence>
<evidence type="ECO:0000259" key="2">
    <source>
        <dbReference type="PROSITE" id="PS50994"/>
    </source>
</evidence>
<name>A0A350P8F4_9ALTE</name>
<protein>
    <submittedName>
        <fullName evidence="3">IS3 family transposase</fullName>
    </submittedName>
</protein>
<feature type="domain" description="Integrase catalytic" evidence="2">
    <location>
        <begin position="199"/>
        <end position="360"/>
    </location>
</feature>
<dbReference type="EMBL" id="DNAN01000618">
    <property type="protein sequence ID" value="HAW77571.1"/>
    <property type="molecule type" value="Genomic_DNA"/>
</dbReference>
<proteinExistence type="inferred from homology"/>
<dbReference type="PANTHER" id="PTHR47515:SF1">
    <property type="entry name" value="BLR2054 PROTEIN"/>
    <property type="match status" value="1"/>
</dbReference>
<accession>A0A350P8F4</accession>
<dbReference type="GO" id="GO:0006313">
    <property type="term" value="P:DNA transposition"/>
    <property type="evidence" value="ECO:0007669"/>
    <property type="project" value="InterPro"/>
</dbReference>
<evidence type="ECO:0000256" key="1">
    <source>
        <dbReference type="ARBA" id="ARBA00009964"/>
    </source>
</evidence>
<dbReference type="Pfam" id="PF13683">
    <property type="entry name" value="rve_3"/>
    <property type="match status" value="1"/>
</dbReference>
<dbReference type="InterPro" id="IPR012337">
    <property type="entry name" value="RNaseH-like_sf"/>
</dbReference>
<comment type="caution">
    <text evidence="3">The sequence shown here is derived from an EMBL/GenBank/DDBJ whole genome shotgun (WGS) entry which is preliminary data.</text>
</comment>
<dbReference type="GO" id="GO:0003677">
    <property type="term" value="F:DNA binding"/>
    <property type="evidence" value="ECO:0007669"/>
    <property type="project" value="InterPro"/>
</dbReference>